<name>A0A7X0MP49_9SPHN</name>
<reference evidence="3 4" key="1">
    <citation type="submission" date="2020-08" db="EMBL/GenBank/DDBJ databases">
        <title>The Agave Microbiome: Exploring the role of microbial communities in plant adaptations to desert environments.</title>
        <authorList>
            <person name="Partida-Martinez L.P."/>
        </authorList>
    </citation>
    <scope>NUCLEOTIDE SEQUENCE [LARGE SCALE GENOMIC DNA]</scope>
    <source>
        <strain evidence="3 4">AS3.13</strain>
    </source>
</reference>
<dbReference type="AlphaFoldDB" id="A0A7X0MP49"/>
<sequence>MVRADRPRDSLDRPADNPVWWGRCAIVMVWLALFFRCGGAALIALALDGSAASAARLDHALQLAGPRSPLSGFVHAAAALALLRWIYVTNRNAHALGSGLRLTPAGSVAWFFVPVASWFKPYQGLADVWRITMLPEAKAGVAAPRQLRWLWGLWLGYRCCETLALHMHRGGWVPPFVIGAFFEINVLAIVTGALFSLLATRVIARLSARQREALAALSDAVFPSNDFTA</sequence>
<evidence type="ECO:0000259" key="2">
    <source>
        <dbReference type="Pfam" id="PF14219"/>
    </source>
</evidence>
<dbReference type="EMBL" id="JACHBT010000017">
    <property type="protein sequence ID" value="MBB6506059.1"/>
    <property type="molecule type" value="Genomic_DNA"/>
</dbReference>
<keyword evidence="1" id="KW-0812">Transmembrane</keyword>
<evidence type="ECO:0000313" key="4">
    <source>
        <dbReference type="Proteomes" id="UP000522313"/>
    </source>
</evidence>
<evidence type="ECO:0000256" key="1">
    <source>
        <dbReference type="SAM" id="Phobius"/>
    </source>
</evidence>
<dbReference type="Pfam" id="PF14219">
    <property type="entry name" value="DUF4328"/>
    <property type="match status" value="1"/>
</dbReference>
<feature type="transmembrane region" description="Helical" evidence="1">
    <location>
        <begin position="99"/>
        <end position="119"/>
    </location>
</feature>
<feature type="domain" description="DUF4328" evidence="2">
    <location>
        <begin position="51"/>
        <end position="207"/>
    </location>
</feature>
<protein>
    <recommendedName>
        <fullName evidence="2">DUF4328 domain-containing protein</fullName>
    </recommendedName>
</protein>
<keyword evidence="1" id="KW-1133">Transmembrane helix</keyword>
<feature type="transmembrane region" description="Helical" evidence="1">
    <location>
        <begin position="176"/>
        <end position="199"/>
    </location>
</feature>
<feature type="transmembrane region" description="Helical" evidence="1">
    <location>
        <begin position="67"/>
        <end position="87"/>
    </location>
</feature>
<reference evidence="3 4" key="2">
    <citation type="submission" date="2020-08" db="EMBL/GenBank/DDBJ databases">
        <authorList>
            <person name="Partida-Martinez L."/>
            <person name="Huntemann M."/>
            <person name="Clum A."/>
            <person name="Wang J."/>
            <person name="Palaniappan K."/>
            <person name="Ritter S."/>
            <person name="Chen I.-M."/>
            <person name="Stamatis D."/>
            <person name="Reddy T."/>
            <person name="O'Malley R."/>
            <person name="Daum C."/>
            <person name="Shapiro N."/>
            <person name="Ivanova N."/>
            <person name="Kyrpides N."/>
            <person name="Woyke T."/>
        </authorList>
    </citation>
    <scope>NUCLEOTIDE SEQUENCE [LARGE SCALE GENOMIC DNA]</scope>
    <source>
        <strain evidence="3 4">AS3.13</strain>
    </source>
</reference>
<evidence type="ECO:0000313" key="3">
    <source>
        <dbReference type="EMBL" id="MBB6506059.1"/>
    </source>
</evidence>
<keyword evidence="1" id="KW-0472">Membrane</keyword>
<dbReference type="InterPro" id="IPR025565">
    <property type="entry name" value="DUF4328"/>
</dbReference>
<accession>A0A7X0MP49</accession>
<dbReference type="Proteomes" id="UP000522313">
    <property type="component" value="Unassembled WGS sequence"/>
</dbReference>
<organism evidence="3 4">
    <name type="scientific">Sphingomonas endophytica</name>
    <dbReference type="NCBI Taxonomy" id="869719"/>
    <lineage>
        <taxon>Bacteria</taxon>
        <taxon>Pseudomonadati</taxon>
        <taxon>Pseudomonadota</taxon>
        <taxon>Alphaproteobacteria</taxon>
        <taxon>Sphingomonadales</taxon>
        <taxon>Sphingomonadaceae</taxon>
        <taxon>Sphingomonas</taxon>
    </lineage>
</organism>
<proteinExistence type="predicted"/>
<comment type="caution">
    <text evidence="3">The sequence shown here is derived from an EMBL/GenBank/DDBJ whole genome shotgun (WGS) entry which is preliminary data.</text>
</comment>
<feature type="transmembrane region" description="Helical" evidence="1">
    <location>
        <begin position="20"/>
        <end position="47"/>
    </location>
</feature>
<gene>
    <name evidence="3" type="ORF">F4693_003056</name>
</gene>